<keyword evidence="2" id="KW-0732">Signal</keyword>
<proteinExistence type="predicted"/>
<feature type="signal peptide" evidence="2">
    <location>
        <begin position="1"/>
        <end position="28"/>
    </location>
</feature>
<evidence type="ECO:0000313" key="4">
    <source>
        <dbReference type="Proteomes" id="UP001589776"/>
    </source>
</evidence>
<dbReference type="EMBL" id="JBHLWN010000074">
    <property type="protein sequence ID" value="MFC0214471.1"/>
    <property type="molecule type" value="Genomic_DNA"/>
</dbReference>
<feature type="chain" id="PRO_5047027251" evidence="2">
    <location>
        <begin position="29"/>
        <end position="234"/>
    </location>
</feature>
<reference evidence="3 4" key="1">
    <citation type="submission" date="2024-09" db="EMBL/GenBank/DDBJ databases">
        <authorList>
            <person name="Sun Q."/>
            <person name="Mori K."/>
        </authorList>
    </citation>
    <scope>NUCLEOTIDE SEQUENCE [LARGE SCALE GENOMIC DNA]</scope>
    <source>
        <strain evidence="3 4">CCM 7759</strain>
    </source>
</reference>
<protein>
    <submittedName>
        <fullName evidence="3">Uncharacterized protein</fullName>
    </submittedName>
</protein>
<gene>
    <name evidence="3" type="ORF">ACFFK0_18735</name>
</gene>
<accession>A0ABV6DP92</accession>
<evidence type="ECO:0000256" key="2">
    <source>
        <dbReference type="SAM" id="SignalP"/>
    </source>
</evidence>
<comment type="caution">
    <text evidence="3">The sequence shown here is derived from an EMBL/GenBank/DDBJ whole genome shotgun (WGS) entry which is preliminary data.</text>
</comment>
<feature type="compositionally biased region" description="Low complexity" evidence="1">
    <location>
        <begin position="218"/>
        <end position="234"/>
    </location>
</feature>
<evidence type="ECO:0000256" key="1">
    <source>
        <dbReference type="SAM" id="MobiDB-lite"/>
    </source>
</evidence>
<dbReference type="Proteomes" id="UP001589776">
    <property type="component" value="Unassembled WGS sequence"/>
</dbReference>
<organism evidence="3 4">
    <name type="scientific">Paenibacillus chartarius</name>
    <dbReference type="NCBI Taxonomy" id="747481"/>
    <lineage>
        <taxon>Bacteria</taxon>
        <taxon>Bacillati</taxon>
        <taxon>Bacillota</taxon>
        <taxon>Bacilli</taxon>
        <taxon>Bacillales</taxon>
        <taxon>Paenibacillaceae</taxon>
        <taxon>Paenibacillus</taxon>
    </lineage>
</organism>
<feature type="region of interest" description="Disordered" evidence="1">
    <location>
        <begin position="211"/>
        <end position="234"/>
    </location>
</feature>
<name>A0ABV6DP92_9BACL</name>
<evidence type="ECO:0000313" key="3">
    <source>
        <dbReference type="EMBL" id="MFC0214471.1"/>
    </source>
</evidence>
<keyword evidence="4" id="KW-1185">Reference proteome</keyword>
<sequence>MMVKSWKAATTATLLLSLAFGAYGSAAAETVSEAKAADVLVQEGQGEQASADKGPEEPVRLSARLLLNPVHERTYLQLLVQAYDPERAGEWQAALDERKQVESEMPKPQLGTKQIVLKHPAAGQEGVGVPLRIEIKHDDLHSLPQQPQPFKLPELGANGEFDVKVELPAELKLQEDLAKALEAGDTDAVKELLPQLLDSYRKMTSELKQLAEKLKQEPAPAAAPNPSADSAEGE</sequence>